<protein>
    <submittedName>
        <fullName evidence="2">Uncharacterized protein</fullName>
    </submittedName>
</protein>
<dbReference type="HOGENOM" id="CLU_2553554_0_0_7"/>
<name>D0LVU9_HALO1</name>
<evidence type="ECO:0000313" key="2">
    <source>
        <dbReference type="EMBL" id="ACY14083.1"/>
    </source>
</evidence>
<dbReference type="EMBL" id="CP001804">
    <property type="protein sequence ID" value="ACY14083.1"/>
    <property type="molecule type" value="Genomic_DNA"/>
</dbReference>
<organism evidence="2 3">
    <name type="scientific">Haliangium ochraceum (strain DSM 14365 / JCM 11303 / SMP-2)</name>
    <dbReference type="NCBI Taxonomy" id="502025"/>
    <lineage>
        <taxon>Bacteria</taxon>
        <taxon>Pseudomonadati</taxon>
        <taxon>Myxococcota</taxon>
        <taxon>Polyangia</taxon>
        <taxon>Haliangiales</taxon>
        <taxon>Kofleriaceae</taxon>
        <taxon>Haliangium</taxon>
    </lineage>
</organism>
<proteinExistence type="predicted"/>
<dbReference type="KEGG" id="hoh:Hoch_1531"/>
<evidence type="ECO:0000256" key="1">
    <source>
        <dbReference type="SAM" id="MobiDB-lite"/>
    </source>
</evidence>
<accession>D0LVU9</accession>
<dbReference type="Proteomes" id="UP000001880">
    <property type="component" value="Chromosome"/>
</dbReference>
<feature type="compositionally biased region" description="Acidic residues" evidence="1">
    <location>
        <begin position="36"/>
        <end position="46"/>
    </location>
</feature>
<feature type="region of interest" description="Disordered" evidence="1">
    <location>
        <begin position="21"/>
        <end position="51"/>
    </location>
</feature>
<feature type="compositionally biased region" description="Basic and acidic residues" evidence="1">
    <location>
        <begin position="21"/>
        <end position="35"/>
    </location>
</feature>
<sequence>MSIVWSLKRLFDPGTFFREEAERRAERDAPRRSEDGDPPQDDELAADADAGSVPARCRVCGREGRSGAWCLDCLADTMERVD</sequence>
<gene>
    <name evidence="2" type="ordered locus">Hoch_1531</name>
</gene>
<reference evidence="2 3" key="1">
    <citation type="journal article" date="2010" name="Stand. Genomic Sci.">
        <title>Complete genome sequence of Haliangium ochraceum type strain (SMP-2).</title>
        <authorList>
            <consortium name="US DOE Joint Genome Institute (JGI-PGF)"/>
            <person name="Ivanova N."/>
            <person name="Daum C."/>
            <person name="Lang E."/>
            <person name="Abt B."/>
            <person name="Kopitz M."/>
            <person name="Saunders E."/>
            <person name="Lapidus A."/>
            <person name="Lucas S."/>
            <person name="Glavina Del Rio T."/>
            <person name="Nolan M."/>
            <person name="Tice H."/>
            <person name="Copeland A."/>
            <person name="Cheng J.F."/>
            <person name="Chen F."/>
            <person name="Bruce D."/>
            <person name="Goodwin L."/>
            <person name="Pitluck S."/>
            <person name="Mavromatis K."/>
            <person name="Pati A."/>
            <person name="Mikhailova N."/>
            <person name="Chen A."/>
            <person name="Palaniappan K."/>
            <person name="Land M."/>
            <person name="Hauser L."/>
            <person name="Chang Y.J."/>
            <person name="Jeffries C.D."/>
            <person name="Detter J.C."/>
            <person name="Brettin T."/>
            <person name="Rohde M."/>
            <person name="Goker M."/>
            <person name="Bristow J."/>
            <person name="Markowitz V."/>
            <person name="Eisen J.A."/>
            <person name="Hugenholtz P."/>
            <person name="Kyrpides N.C."/>
            <person name="Klenk H.P."/>
        </authorList>
    </citation>
    <scope>NUCLEOTIDE SEQUENCE [LARGE SCALE GENOMIC DNA]</scope>
    <source>
        <strain evidence="3">DSM 14365 / CIP 107738 / JCM 11303 / AJ 13395 / SMP-2</strain>
    </source>
</reference>
<dbReference type="AlphaFoldDB" id="D0LVU9"/>
<evidence type="ECO:0000313" key="3">
    <source>
        <dbReference type="Proteomes" id="UP000001880"/>
    </source>
</evidence>
<keyword evidence="3" id="KW-1185">Reference proteome</keyword>
<dbReference type="RefSeq" id="WP_012826692.1">
    <property type="nucleotide sequence ID" value="NC_013440.1"/>
</dbReference>